<keyword evidence="2" id="KW-0812">Transmembrane</keyword>
<gene>
    <name evidence="3" type="ORF">SAMN05216251_107242</name>
</gene>
<evidence type="ECO:0008006" key="5">
    <source>
        <dbReference type="Google" id="ProtNLM"/>
    </source>
</evidence>
<evidence type="ECO:0000313" key="3">
    <source>
        <dbReference type="EMBL" id="SFF02031.1"/>
    </source>
</evidence>
<keyword evidence="4" id="KW-1185">Reference proteome</keyword>
<evidence type="ECO:0000256" key="2">
    <source>
        <dbReference type="SAM" id="Phobius"/>
    </source>
</evidence>
<proteinExistence type="predicted"/>
<feature type="compositionally biased region" description="Basic and acidic residues" evidence="1">
    <location>
        <begin position="190"/>
        <end position="200"/>
    </location>
</feature>
<name>A0A1I2FBX1_9ACTN</name>
<protein>
    <recommendedName>
        <fullName evidence="5">Secreted protein</fullName>
    </recommendedName>
</protein>
<dbReference type="OrthoDB" id="7502542at2"/>
<dbReference type="RefSeq" id="WP_093713885.1">
    <property type="nucleotide sequence ID" value="NZ_FONG01000007.1"/>
</dbReference>
<feature type="compositionally biased region" description="Acidic residues" evidence="1">
    <location>
        <begin position="206"/>
        <end position="228"/>
    </location>
</feature>
<reference evidence="3 4" key="1">
    <citation type="submission" date="2016-10" db="EMBL/GenBank/DDBJ databases">
        <authorList>
            <person name="de Groot N.N."/>
        </authorList>
    </citation>
    <scope>NUCLEOTIDE SEQUENCE [LARGE SCALE GENOMIC DNA]</scope>
    <source>
        <strain evidence="3 4">CGMCC 4.3510</strain>
    </source>
</reference>
<feature type="region of interest" description="Disordered" evidence="1">
    <location>
        <begin position="190"/>
        <end position="261"/>
    </location>
</feature>
<dbReference type="AlphaFoldDB" id="A0A1I2FBX1"/>
<evidence type="ECO:0000256" key="1">
    <source>
        <dbReference type="SAM" id="MobiDB-lite"/>
    </source>
</evidence>
<feature type="compositionally biased region" description="Gly residues" evidence="1">
    <location>
        <begin position="153"/>
        <end position="169"/>
    </location>
</feature>
<evidence type="ECO:0000313" key="4">
    <source>
        <dbReference type="Proteomes" id="UP000199323"/>
    </source>
</evidence>
<feature type="transmembrane region" description="Helical" evidence="2">
    <location>
        <begin position="6"/>
        <end position="25"/>
    </location>
</feature>
<dbReference type="Proteomes" id="UP000199323">
    <property type="component" value="Unassembled WGS sequence"/>
</dbReference>
<keyword evidence="2" id="KW-1133">Transmembrane helix</keyword>
<feature type="region of interest" description="Disordered" evidence="1">
    <location>
        <begin position="144"/>
        <end position="176"/>
    </location>
</feature>
<accession>A0A1I2FBX1</accession>
<organism evidence="3 4">
    <name type="scientific">Actinacidiphila alni</name>
    <dbReference type="NCBI Taxonomy" id="380248"/>
    <lineage>
        <taxon>Bacteria</taxon>
        <taxon>Bacillati</taxon>
        <taxon>Actinomycetota</taxon>
        <taxon>Actinomycetes</taxon>
        <taxon>Kitasatosporales</taxon>
        <taxon>Streptomycetaceae</taxon>
        <taxon>Actinacidiphila</taxon>
    </lineage>
</organism>
<sequence>MSTGAVVAIIVVAVIVVALIAFLAVRGGGAGGMSGARLKHRFGPEYDRVLDGHDGDVKATRAELSERVKRYGGLEPRPLSERDRERYGAEWNALQAKFVDEPATAVGQADALIGRIAAERGFPGADSPEHFDALSVHHPHSLGGYRQAHTLAGGPGASGVAGGASGHGGPQKRQSTEELRKALVNARGLFEDLTRDDGRPTRATTADDEAAATEPYEPDADESADTDATDTKTAGHRAPLSERFAALTGGRRDRTDDDERL</sequence>
<keyword evidence="2" id="KW-0472">Membrane</keyword>
<dbReference type="STRING" id="380248.SAMN05216251_107242"/>
<feature type="compositionally biased region" description="Basic and acidic residues" evidence="1">
    <location>
        <begin position="250"/>
        <end position="261"/>
    </location>
</feature>
<dbReference type="EMBL" id="FONG01000007">
    <property type="protein sequence ID" value="SFF02031.1"/>
    <property type="molecule type" value="Genomic_DNA"/>
</dbReference>